<dbReference type="EMBL" id="JAFHLR010000030">
    <property type="protein sequence ID" value="KAG5472720.1"/>
    <property type="molecule type" value="Genomic_DNA"/>
</dbReference>
<feature type="region of interest" description="Disordered" evidence="1">
    <location>
        <begin position="141"/>
        <end position="162"/>
    </location>
</feature>
<dbReference type="Proteomes" id="UP000674143">
    <property type="component" value="Unassembled WGS sequence"/>
</dbReference>
<feature type="compositionally biased region" description="Low complexity" evidence="1">
    <location>
        <begin position="226"/>
        <end position="237"/>
    </location>
</feature>
<feature type="compositionally biased region" description="Basic and acidic residues" evidence="1">
    <location>
        <begin position="1755"/>
        <end position="1769"/>
    </location>
</feature>
<protein>
    <submittedName>
        <fullName evidence="2">Uncharacterized protein</fullName>
    </submittedName>
</protein>
<name>A0A836H996_9TRYP</name>
<sequence length="1923" mass="202578">MRAEAELTFLLHPSAGTWGSEVHLRVDVEGGDGDCGGERCGAAGQAAGNCDALSSSVASFCTLLVYASRHHALRRVFVHEEVRAVGTSGGEAPRATAVLPASANAELCLPREGCSLSRRIEVQHYSWQPCRRPIRHCSTGNREAMPLAKPSDRRRHSPRGETAAALTHRCGEPGVTSVESDASPFNRPHLFSSSASGLLEATLEEEGEGEGEGGGGGGRLVLHFDSSSLSTSSPPSASCAEAAIADETSLASANVAEEANRVSAVELAPSVESLPAPVGPAAVPRILRAAIEASTRTTVHKAATESIETSVSRAPRRLLLLCPRSGSAPCSLSTSSSGVVQPAAPCSSVVSSAGGSRVLHINAVDAAKADTLSAAPAQKAPTTTPLLAPAVTTTNAATEASCSSVNVAATAPSTTLTSAPVESGAPECCEGQPFLLSFAYPDCLADGATPEEQPQTLSPALAALKGRRTFAVHLEFSAVGFSEATFGPGAVPTAAPCSWGNVASCGWPRENLSRSVASSELDEHCAAHRVSHGYSVIVGDASRQFCCSICPLVAAVLPGDGARCYVAPYQLPISSGAGELHAGPLLDVWVRAVSGRQLSAPQTGHRNAHGFPYSRKECALKDQPHPQEGVAKLEVATFAKGVCGVPAVSSLSYEPSRPLFTTVFTASWLSQLCCVFTPGRVAMRYYRHPHTHDVLNPRSTRRVMWPSSHLPSLVWVATQVTQDCIVTHPRFLAGSKSSQPPRSSEIRGGLRYFWLRSDPHQCDALHRYLCRVFACWASTASTPFSASPSHLWSSPYPDSDAVAAYSPLDIIVTKANPPSLSLRGGAVGTASTVVMADEALRTAALEVENAEVGSPSATATPPAAAAGRRRLSPSALRARAAITAAVLQHLMWSAVKWVDKSGEGEKSRTADVEGRVEKDPGRANATPPPPRKQHATLLEAAAASRLVCAARALAVHWVCGSPSVSRNTPTSLMDFLAEERLLLSSVLSVGRLLKGACAGALDPVEAPTTLRQSALLRFATQYASASFAALGWLSHHAADTQLLREDGFVSLRLHEAERTLLRSVSALQGTPGHGRLAAHRWSTGEYLPFGLCPQVEEPHPRSSRGDGAPSAAEAVPQTLLRGRVNVRIEHAAVMNAFMVHLEWTTVGSTAVCDAPPPVSAQDIHAKVEVPFLLLVFVVADDVGGAAQASSAPSSTSDDESFMRTRGVGGCTARLYQVTPFSWHLSAAACAANGSKARTTHLLMHALDLVARRPDVFEGLHVQAVTGLGIDETAAAAASARSRRTAKRARGRQGGPLAASAAAASRKHEVRAEAAPPCRTGAPFRAVKRRRACVSDGEADSDGSETCARGEDGGRDAKAYDTDASTLVLRLGSSRGFHGAAAAVPSADTATARRPRPDSGPCEDSSAASLSFIDTVRVVPVVVFRQDAAAPLLEVEVSQASQLAAHLARFGRRAASSTSCSDKEDGEAQEEASRVLRALLDHWIGFSSLHAAAPHYIEKLRVRQRQRSLGQISQLSDMSANAGALADRCVLHAYADLLRSLWRELAHLPPSSSLPATFSPSASSLPPRFMSADALRPHVLAPACVARAVEVAIAEYVRQDVECRRALLFLERDAAALWKLEEADEEDKREGGAGSAAGMRRRKLTKQTQQRHRQRPQAEMAIETAAQMTWAPLFTHKAALVGVFYAEVLGEFPPSSLLLESGDQHRATCAKAKSTLFCEATGGGVVPWSTSIPRDIVASEKSAALQSSLRSLLHLRKAEEEEQPPPRRGDTTGPAFGSAIRLQLTGEPHTKSASPCKLSSSKLPRARESGVGDAANLDVTVAELAKACAAQLSHAPSHPRLHLAGATSTNMCRVQKSVDKAAPLSVVDGDTTAHLSIQLLRASDLLLWPRGESASPTFAPSHVTAAKLALPLAQLMMCAEAILR</sequence>
<feature type="region of interest" description="Disordered" evidence="1">
    <location>
        <begin position="1755"/>
        <end position="1775"/>
    </location>
</feature>
<accession>A0A836H996</accession>
<reference evidence="3" key="2">
    <citation type="journal article" date="2021" name="Sci. Data">
        <title>Chromosome-scale genome sequencing, assembly and annotation of six genomes from subfamily Leishmaniinae.</title>
        <authorList>
            <person name="Almutairi H."/>
            <person name="Urbaniak M.D."/>
            <person name="Bates M.D."/>
            <person name="Jariyapan N."/>
            <person name="Kwakye-Nuako G."/>
            <person name="Thomaz Soccol V."/>
            <person name="Al-Salem W.S."/>
            <person name="Dillon R.J."/>
            <person name="Bates P.A."/>
            <person name="Gatherer D."/>
        </authorList>
    </citation>
    <scope>NUCLEOTIDE SEQUENCE [LARGE SCALE GENOMIC DNA]</scope>
</reference>
<reference evidence="3" key="1">
    <citation type="journal article" date="2021" name="Microbiol. Resour. Announc.">
        <title>LGAAP: Leishmaniinae Genome Assembly and Annotation Pipeline.</title>
        <authorList>
            <person name="Almutairi H."/>
            <person name="Urbaniak M.D."/>
            <person name="Bates M.D."/>
            <person name="Jariyapan N."/>
            <person name="Kwakye-Nuako G."/>
            <person name="Thomaz-Soccol V."/>
            <person name="Al-Salem W.S."/>
            <person name="Dillon R.J."/>
            <person name="Bates P.A."/>
            <person name="Gatherer D."/>
        </authorList>
    </citation>
    <scope>NUCLEOTIDE SEQUENCE [LARGE SCALE GENOMIC DNA]</scope>
</reference>
<evidence type="ECO:0000313" key="3">
    <source>
        <dbReference type="Proteomes" id="UP000674143"/>
    </source>
</evidence>
<feature type="region of interest" description="Disordered" evidence="1">
    <location>
        <begin position="903"/>
        <end position="932"/>
    </location>
</feature>
<feature type="region of interest" description="Disordered" evidence="1">
    <location>
        <begin position="1280"/>
        <end position="1316"/>
    </location>
</feature>
<feature type="region of interest" description="Disordered" evidence="1">
    <location>
        <begin position="1380"/>
        <end position="1404"/>
    </location>
</feature>
<feature type="region of interest" description="Disordered" evidence="1">
    <location>
        <begin position="201"/>
        <end position="237"/>
    </location>
</feature>
<organism evidence="2 3">
    <name type="scientific">Leishmania orientalis</name>
    <dbReference type="NCBI Taxonomy" id="2249476"/>
    <lineage>
        <taxon>Eukaryota</taxon>
        <taxon>Discoba</taxon>
        <taxon>Euglenozoa</taxon>
        <taxon>Kinetoplastea</taxon>
        <taxon>Metakinetoplastina</taxon>
        <taxon>Trypanosomatida</taxon>
        <taxon>Trypanosomatidae</taxon>
        <taxon>Leishmaniinae</taxon>
        <taxon>Leishmania</taxon>
    </lineage>
</organism>
<feature type="compositionally biased region" description="Basic residues" evidence="1">
    <location>
        <begin position="1280"/>
        <end position="1290"/>
    </location>
</feature>
<comment type="caution">
    <text evidence="2">The sequence shown here is derived from an EMBL/GenBank/DDBJ whole genome shotgun (WGS) entry which is preliminary data.</text>
</comment>
<dbReference type="SMR" id="A0A836H996"/>
<feature type="compositionally biased region" description="Low complexity" evidence="1">
    <location>
        <begin position="1380"/>
        <end position="1391"/>
    </location>
</feature>
<feature type="compositionally biased region" description="Acidic residues" evidence="1">
    <location>
        <begin position="202"/>
        <end position="211"/>
    </location>
</feature>
<feature type="region of interest" description="Disordered" evidence="1">
    <location>
        <begin position="1621"/>
        <end position="1657"/>
    </location>
</feature>
<feature type="compositionally biased region" description="Basic and acidic residues" evidence="1">
    <location>
        <begin position="1347"/>
        <end position="1357"/>
    </location>
</feature>
<dbReference type="GeneID" id="92358013"/>
<dbReference type="RefSeq" id="XP_067061116.1">
    <property type="nucleotide sequence ID" value="XM_067204079.1"/>
</dbReference>
<keyword evidence="3" id="KW-1185">Reference proteome</keyword>
<feature type="region of interest" description="Disordered" evidence="1">
    <location>
        <begin position="1334"/>
        <end position="1357"/>
    </location>
</feature>
<evidence type="ECO:0000313" key="2">
    <source>
        <dbReference type="EMBL" id="KAG5472720.1"/>
    </source>
</evidence>
<gene>
    <name evidence="2" type="ORF">LSCM4_02043</name>
</gene>
<feature type="compositionally biased region" description="Basic residues" evidence="1">
    <location>
        <begin position="1638"/>
        <end position="1654"/>
    </location>
</feature>
<dbReference type="KEGG" id="loi:92358013"/>
<feature type="region of interest" description="Disordered" evidence="1">
    <location>
        <begin position="172"/>
        <end position="191"/>
    </location>
</feature>
<evidence type="ECO:0000256" key="1">
    <source>
        <dbReference type="SAM" id="MobiDB-lite"/>
    </source>
</evidence>
<proteinExistence type="predicted"/>
<feature type="compositionally biased region" description="Basic and acidic residues" evidence="1">
    <location>
        <begin position="903"/>
        <end position="921"/>
    </location>
</feature>